<dbReference type="GO" id="GO:0046872">
    <property type="term" value="F:metal ion binding"/>
    <property type="evidence" value="ECO:0007669"/>
    <property type="project" value="UniProtKB-KW"/>
</dbReference>
<evidence type="ECO:0000313" key="9">
    <source>
        <dbReference type="EMBL" id="KAK0738881.1"/>
    </source>
</evidence>
<reference evidence="9" key="1">
    <citation type="submission" date="2023-06" db="EMBL/GenBank/DDBJ databases">
        <title>Genome-scale phylogeny and comparative genomics of the fungal order Sordariales.</title>
        <authorList>
            <consortium name="Lawrence Berkeley National Laboratory"/>
            <person name="Hensen N."/>
            <person name="Bonometti L."/>
            <person name="Westerberg I."/>
            <person name="Brannstrom I.O."/>
            <person name="Guillou S."/>
            <person name="Cros-Aarteil S."/>
            <person name="Calhoun S."/>
            <person name="Haridas S."/>
            <person name="Kuo A."/>
            <person name="Mondo S."/>
            <person name="Pangilinan J."/>
            <person name="Riley R."/>
            <person name="LaButti K."/>
            <person name="Andreopoulos B."/>
            <person name="Lipzen A."/>
            <person name="Chen C."/>
            <person name="Yanf M."/>
            <person name="Daum C."/>
            <person name="Ng V."/>
            <person name="Clum A."/>
            <person name="Steindorff A."/>
            <person name="Ohm R."/>
            <person name="Martin F."/>
            <person name="Silar P."/>
            <person name="Natvig D."/>
            <person name="Lalanne C."/>
            <person name="Gautier V."/>
            <person name="Ament-velasquez S.L."/>
            <person name="Kruys A."/>
            <person name="Hutchinson M.I."/>
            <person name="Powell A.J."/>
            <person name="Barry K."/>
            <person name="Miller A.N."/>
            <person name="Grigoriev I.V."/>
            <person name="Debuchy R."/>
            <person name="Gladieux P."/>
            <person name="Thoren M.H."/>
            <person name="Johannesson H."/>
        </authorList>
    </citation>
    <scope>NUCLEOTIDE SEQUENCE</scope>
    <source>
        <strain evidence="9">SMH3187-1</strain>
    </source>
</reference>
<evidence type="ECO:0000313" key="10">
    <source>
        <dbReference type="Proteomes" id="UP001172155"/>
    </source>
</evidence>
<dbReference type="GO" id="GO:0030600">
    <property type="term" value="F:feruloyl esterase activity"/>
    <property type="evidence" value="ECO:0007669"/>
    <property type="project" value="UniProtKB-ARBA"/>
</dbReference>
<dbReference type="EC" id="3.1.1.-" evidence="8"/>
<dbReference type="EMBL" id="JAUKUD010000007">
    <property type="protein sequence ID" value="KAK0738881.1"/>
    <property type="molecule type" value="Genomic_DNA"/>
</dbReference>
<keyword evidence="5 8" id="KW-0378">Hydrolase</keyword>
<dbReference type="PANTHER" id="PTHR33938">
    <property type="entry name" value="FERULOYL ESTERASE B-RELATED"/>
    <property type="match status" value="1"/>
</dbReference>
<keyword evidence="10" id="KW-1185">Reference proteome</keyword>
<keyword evidence="7" id="KW-1015">Disulfide bond</keyword>
<evidence type="ECO:0000256" key="4">
    <source>
        <dbReference type="ARBA" id="ARBA00022729"/>
    </source>
</evidence>
<feature type="signal peptide" evidence="8">
    <location>
        <begin position="1"/>
        <end position="32"/>
    </location>
</feature>
<dbReference type="Pfam" id="PF07519">
    <property type="entry name" value="Tannase"/>
    <property type="match status" value="2"/>
</dbReference>
<comment type="caution">
    <text evidence="9">The sequence shown here is derived from an EMBL/GenBank/DDBJ whole genome shotgun (WGS) entry which is preliminary data.</text>
</comment>
<feature type="chain" id="PRO_5041480795" description="Carboxylic ester hydrolase" evidence="8">
    <location>
        <begin position="33"/>
        <end position="568"/>
    </location>
</feature>
<evidence type="ECO:0000256" key="1">
    <source>
        <dbReference type="ARBA" id="ARBA00006249"/>
    </source>
</evidence>
<gene>
    <name evidence="9" type="ORF">B0T18DRAFT_423044</name>
</gene>
<dbReference type="PANTHER" id="PTHR33938:SF2">
    <property type="entry name" value="CARBOXYLIC ESTER HYDROLASE"/>
    <property type="match status" value="1"/>
</dbReference>
<dbReference type="AlphaFoldDB" id="A0AA40BRB7"/>
<keyword evidence="4 8" id="KW-0732">Signal</keyword>
<proteinExistence type="inferred from homology"/>
<dbReference type="InterPro" id="IPR029058">
    <property type="entry name" value="AB_hydrolase_fold"/>
</dbReference>
<evidence type="ECO:0000256" key="2">
    <source>
        <dbReference type="ARBA" id="ARBA00022487"/>
    </source>
</evidence>
<accession>A0AA40BRB7</accession>
<evidence type="ECO:0000256" key="5">
    <source>
        <dbReference type="ARBA" id="ARBA00022801"/>
    </source>
</evidence>
<organism evidence="9 10">
    <name type="scientific">Schizothecium vesticola</name>
    <dbReference type="NCBI Taxonomy" id="314040"/>
    <lineage>
        <taxon>Eukaryota</taxon>
        <taxon>Fungi</taxon>
        <taxon>Dikarya</taxon>
        <taxon>Ascomycota</taxon>
        <taxon>Pezizomycotina</taxon>
        <taxon>Sordariomycetes</taxon>
        <taxon>Sordariomycetidae</taxon>
        <taxon>Sordariales</taxon>
        <taxon>Schizotheciaceae</taxon>
        <taxon>Schizothecium</taxon>
    </lineage>
</organism>
<dbReference type="SUPFAM" id="SSF53474">
    <property type="entry name" value="alpha/beta-Hydrolases"/>
    <property type="match status" value="1"/>
</dbReference>
<keyword evidence="3" id="KW-0479">Metal-binding</keyword>
<evidence type="ECO:0000256" key="8">
    <source>
        <dbReference type="RuleBase" id="RU361238"/>
    </source>
</evidence>
<keyword evidence="6" id="KW-0106">Calcium</keyword>
<sequence length="568" mass="62078">MLKPQNIHNFTMHLHQLLIYLLPFIPLALTSTAPPLPDGASVLPRQRGLVCRDDTFSDILPASAHIVTIARVANGSSYGESPAQNPAYPVHPTNLPELCALTVNVTTSPTSSFRFGLFLPTKWEYRFLVVGNGGFAGGINWLDMGGGVRYGFAVMSTDTGHNSTSGDVRWALGQKEKQKDFGWRAMHQAIEMSKMLVYTYYSQAPRKSYYSGCSTGGRQGLKEVQVDATSFDGLLVGAPAWWSTNLATWTTKVYTLNSAKGGGGRYLSAKEMLFLGQEVMRQCDGIDGVVDGIISASERCRFDFGETLCGNRDVGADKEACLTSEQVATAKAIYADYVVNGKFLFPGLSLGSEDLWSVLLGQAGPDPRGQEYVKMFLLNNATWDWREYNDSIPIMAAAANPGDLTADQFDISDFRDRGGKIIMYHGDADALIPVKSSDYYYNETAAAMGGISSLELWFRYFHVPGLGHCTGTRVNAPWYFAGGNQAASLGTATYSVPGFEDAQHDALLALVDWVERGKQADSLIATTWNTPSNPRSGVLRQRPLCPYPKSQALRSGGEEKDLKEWTCV</sequence>
<protein>
    <recommendedName>
        <fullName evidence="8">Carboxylic ester hydrolase</fullName>
        <ecNumber evidence="8">3.1.1.-</ecNumber>
    </recommendedName>
</protein>
<evidence type="ECO:0000256" key="6">
    <source>
        <dbReference type="ARBA" id="ARBA00022837"/>
    </source>
</evidence>
<comment type="similarity">
    <text evidence="1 8">Belongs to the tannase family.</text>
</comment>
<dbReference type="InterPro" id="IPR011118">
    <property type="entry name" value="Tannase/feruloyl_esterase"/>
</dbReference>
<dbReference type="Proteomes" id="UP001172155">
    <property type="component" value="Unassembled WGS sequence"/>
</dbReference>
<evidence type="ECO:0000256" key="3">
    <source>
        <dbReference type="ARBA" id="ARBA00022723"/>
    </source>
</evidence>
<keyword evidence="2" id="KW-0719">Serine esterase</keyword>
<evidence type="ECO:0000256" key="7">
    <source>
        <dbReference type="ARBA" id="ARBA00023157"/>
    </source>
</evidence>
<name>A0AA40BRB7_9PEZI</name>